<comment type="caution">
    <text evidence="1">The sequence shown here is derived from an EMBL/GenBank/DDBJ whole genome shotgun (WGS) entry which is preliminary data.</text>
</comment>
<dbReference type="AlphaFoldDB" id="A0AAV4X7E5"/>
<dbReference type="SUPFAM" id="SSF53098">
    <property type="entry name" value="Ribonuclease H-like"/>
    <property type="match status" value="1"/>
</dbReference>
<evidence type="ECO:0000313" key="2">
    <source>
        <dbReference type="Proteomes" id="UP001054945"/>
    </source>
</evidence>
<dbReference type="EMBL" id="BPLR01017258">
    <property type="protein sequence ID" value="GIY89774.1"/>
    <property type="molecule type" value="Genomic_DNA"/>
</dbReference>
<dbReference type="InterPro" id="IPR036397">
    <property type="entry name" value="RNaseH_sf"/>
</dbReference>
<sequence length="136" mass="15309">MNGQVGGAFVTFTNRTETFNKSFRLSDNAIVYSAELIAIKLAIMYATEHHLPVANIISDSRSVLLAVENPNNCDYDIMEIKRLLANHDGIIRLFWIKAHAGGFRAMKEQTEYAKQATTKDAIDIQLAFDIPLSRNY</sequence>
<dbReference type="GO" id="GO:0003676">
    <property type="term" value="F:nucleic acid binding"/>
    <property type="evidence" value="ECO:0007669"/>
    <property type="project" value="InterPro"/>
</dbReference>
<dbReference type="Proteomes" id="UP001054945">
    <property type="component" value="Unassembled WGS sequence"/>
</dbReference>
<gene>
    <name evidence="1" type="ORF">CEXT_780101</name>
</gene>
<evidence type="ECO:0008006" key="3">
    <source>
        <dbReference type="Google" id="ProtNLM"/>
    </source>
</evidence>
<proteinExistence type="predicted"/>
<dbReference type="Gene3D" id="3.30.420.10">
    <property type="entry name" value="Ribonuclease H-like superfamily/Ribonuclease H"/>
    <property type="match status" value="1"/>
</dbReference>
<evidence type="ECO:0000313" key="1">
    <source>
        <dbReference type="EMBL" id="GIY89774.1"/>
    </source>
</evidence>
<keyword evidence="2" id="KW-1185">Reference proteome</keyword>
<dbReference type="CDD" id="cd09276">
    <property type="entry name" value="Rnase_HI_RT_non_LTR"/>
    <property type="match status" value="1"/>
</dbReference>
<dbReference type="InterPro" id="IPR012337">
    <property type="entry name" value="RNaseH-like_sf"/>
</dbReference>
<organism evidence="1 2">
    <name type="scientific">Caerostris extrusa</name>
    <name type="common">Bark spider</name>
    <name type="synonym">Caerostris bankana</name>
    <dbReference type="NCBI Taxonomy" id="172846"/>
    <lineage>
        <taxon>Eukaryota</taxon>
        <taxon>Metazoa</taxon>
        <taxon>Ecdysozoa</taxon>
        <taxon>Arthropoda</taxon>
        <taxon>Chelicerata</taxon>
        <taxon>Arachnida</taxon>
        <taxon>Araneae</taxon>
        <taxon>Araneomorphae</taxon>
        <taxon>Entelegynae</taxon>
        <taxon>Araneoidea</taxon>
        <taxon>Araneidae</taxon>
        <taxon>Caerostris</taxon>
    </lineage>
</organism>
<accession>A0AAV4X7E5</accession>
<reference evidence="1 2" key="1">
    <citation type="submission" date="2021-06" db="EMBL/GenBank/DDBJ databases">
        <title>Caerostris extrusa draft genome.</title>
        <authorList>
            <person name="Kono N."/>
            <person name="Arakawa K."/>
        </authorList>
    </citation>
    <scope>NUCLEOTIDE SEQUENCE [LARGE SCALE GENOMIC DNA]</scope>
</reference>
<name>A0AAV4X7E5_CAEEX</name>
<protein>
    <recommendedName>
        <fullName evidence="3">RNase H type-1 domain-containing protein</fullName>
    </recommendedName>
</protein>